<keyword evidence="5" id="KW-0862">Zinc</keyword>
<reference evidence="9" key="1">
    <citation type="journal article" date="2020" name="Cell">
        <title>Large-Scale Comparative Analyses of Tick Genomes Elucidate Their Genetic Diversity and Vector Capacities.</title>
        <authorList>
            <consortium name="Tick Genome and Microbiome Consortium (TIGMIC)"/>
            <person name="Jia N."/>
            <person name="Wang J."/>
            <person name="Shi W."/>
            <person name="Du L."/>
            <person name="Sun Y."/>
            <person name="Zhan W."/>
            <person name="Jiang J.F."/>
            <person name="Wang Q."/>
            <person name="Zhang B."/>
            <person name="Ji P."/>
            <person name="Bell-Sakyi L."/>
            <person name="Cui X.M."/>
            <person name="Yuan T.T."/>
            <person name="Jiang B.G."/>
            <person name="Yang W.F."/>
            <person name="Lam T.T."/>
            <person name="Chang Q.C."/>
            <person name="Ding S.J."/>
            <person name="Wang X.J."/>
            <person name="Zhu J.G."/>
            <person name="Ruan X.D."/>
            <person name="Zhao L."/>
            <person name="Wei J.T."/>
            <person name="Ye R.Z."/>
            <person name="Que T.C."/>
            <person name="Du C.H."/>
            <person name="Zhou Y.H."/>
            <person name="Cheng J.X."/>
            <person name="Dai P.F."/>
            <person name="Guo W.B."/>
            <person name="Han X.H."/>
            <person name="Huang E.J."/>
            <person name="Li L.F."/>
            <person name="Wei W."/>
            <person name="Gao Y.C."/>
            <person name="Liu J.Z."/>
            <person name="Shao H.Z."/>
            <person name="Wang X."/>
            <person name="Wang C.C."/>
            <person name="Yang T.C."/>
            <person name="Huo Q.B."/>
            <person name="Li W."/>
            <person name="Chen H.Y."/>
            <person name="Chen S.E."/>
            <person name="Zhou L.G."/>
            <person name="Ni X.B."/>
            <person name="Tian J.H."/>
            <person name="Sheng Y."/>
            <person name="Liu T."/>
            <person name="Pan Y.S."/>
            <person name="Xia L.Y."/>
            <person name="Li J."/>
            <person name="Zhao F."/>
            <person name="Cao W.C."/>
        </authorList>
    </citation>
    <scope>NUCLEOTIDE SEQUENCE</scope>
    <source>
        <strain evidence="9">Rmic-2018</strain>
    </source>
</reference>
<comment type="caution">
    <text evidence="9">The sequence shown here is derived from an EMBL/GenBank/DDBJ whole genome shotgun (WGS) entry which is preliminary data.</text>
</comment>
<dbReference type="InterPro" id="IPR001878">
    <property type="entry name" value="Znf_CCHC"/>
</dbReference>
<feature type="compositionally biased region" description="Basic and acidic residues" evidence="6">
    <location>
        <begin position="556"/>
        <end position="569"/>
    </location>
</feature>
<keyword evidence="4 7" id="KW-0472">Membrane</keyword>
<evidence type="ECO:0000313" key="10">
    <source>
        <dbReference type="Proteomes" id="UP000821866"/>
    </source>
</evidence>
<evidence type="ECO:0000256" key="5">
    <source>
        <dbReference type="PROSITE-ProRule" id="PRU00047"/>
    </source>
</evidence>
<reference evidence="9" key="2">
    <citation type="submission" date="2021-09" db="EMBL/GenBank/DDBJ databases">
        <authorList>
            <person name="Jia N."/>
            <person name="Wang J."/>
            <person name="Shi W."/>
            <person name="Du L."/>
            <person name="Sun Y."/>
            <person name="Zhan W."/>
            <person name="Jiang J."/>
            <person name="Wang Q."/>
            <person name="Zhang B."/>
            <person name="Ji P."/>
            <person name="Sakyi L.B."/>
            <person name="Cui X."/>
            <person name="Yuan T."/>
            <person name="Jiang B."/>
            <person name="Yang W."/>
            <person name="Lam T.T.-Y."/>
            <person name="Chang Q."/>
            <person name="Ding S."/>
            <person name="Wang X."/>
            <person name="Zhu J."/>
            <person name="Ruan X."/>
            <person name="Zhao L."/>
            <person name="Wei J."/>
            <person name="Que T."/>
            <person name="Du C."/>
            <person name="Cheng J."/>
            <person name="Dai P."/>
            <person name="Han X."/>
            <person name="Huang E."/>
            <person name="Gao Y."/>
            <person name="Liu J."/>
            <person name="Shao H."/>
            <person name="Ye R."/>
            <person name="Li L."/>
            <person name="Wei W."/>
            <person name="Wang X."/>
            <person name="Wang C."/>
            <person name="Huo Q."/>
            <person name="Li W."/>
            <person name="Guo W."/>
            <person name="Chen H."/>
            <person name="Chen S."/>
            <person name="Zhou L."/>
            <person name="Zhou L."/>
            <person name="Ni X."/>
            <person name="Tian J."/>
            <person name="Zhou Y."/>
            <person name="Sheng Y."/>
            <person name="Liu T."/>
            <person name="Pan Y."/>
            <person name="Xia L."/>
            <person name="Li J."/>
            <person name="Zhao F."/>
            <person name="Cao W."/>
        </authorList>
    </citation>
    <scope>NUCLEOTIDE SEQUENCE</scope>
    <source>
        <strain evidence="9">Rmic-2018</strain>
        <tissue evidence="9">Larvae</tissue>
    </source>
</reference>
<feature type="transmembrane region" description="Helical" evidence="7">
    <location>
        <begin position="143"/>
        <end position="172"/>
    </location>
</feature>
<comment type="subcellular location">
    <subcellularLocation>
        <location evidence="1">Membrane</location>
        <topology evidence="1">Multi-pass membrane protein</topology>
    </subcellularLocation>
</comment>
<evidence type="ECO:0000256" key="2">
    <source>
        <dbReference type="ARBA" id="ARBA00022692"/>
    </source>
</evidence>
<feature type="region of interest" description="Disordered" evidence="6">
    <location>
        <begin position="554"/>
        <end position="576"/>
    </location>
</feature>
<feature type="transmembrane region" description="Helical" evidence="7">
    <location>
        <begin position="701"/>
        <end position="718"/>
    </location>
</feature>
<feature type="domain" description="CCHC-type" evidence="8">
    <location>
        <begin position="1016"/>
        <end position="1029"/>
    </location>
</feature>
<feature type="transmembrane region" description="Helical" evidence="7">
    <location>
        <begin position="666"/>
        <end position="689"/>
    </location>
</feature>
<evidence type="ECO:0000256" key="3">
    <source>
        <dbReference type="ARBA" id="ARBA00022989"/>
    </source>
</evidence>
<evidence type="ECO:0000259" key="8">
    <source>
        <dbReference type="PROSITE" id="PS50158"/>
    </source>
</evidence>
<dbReference type="GO" id="GO:0003676">
    <property type="term" value="F:nucleic acid binding"/>
    <property type="evidence" value="ECO:0007669"/>
    <property type="project" value="InterPro"/>
</dbReference>
<dbReference type="GO" id="GO:0008270">
    <property type="term" value="F:zinc ion binding"/>
    <property type="evidence" value="ECO:0007669"/>
    <property type="project" value="UniProtKB-KW"/>
</dbReference>
<evidence type="ECO:0000256" key="7">
    <source>
        <dbReference type="SAM" id="Phobius"/>
    </source>
</evidence>
<feature type="transmembrane region" description="Helical" evidence="7">
    <location>
        <begin position="73"/>
        <end position="95"/>
    </location>
</feature>
<keyword evidence="10" id="KW-1185">Reference proteome</keyword>
<keyword evidence="5" id="KW-0863">Zinc-finger</keyword>
<sequence length="1090" mass="120114">MSSARLNVCIIAADTTKRNSITKERNMQRKERSFQECLEFLMPVYLLPFVLGDRAGTSVYCVLLTMAGLMGRLLPTAIAAMLPIVILPLGGISSVDKLAAEYLGPHVLTAFLLFAIVIVGDETTIFFRLCLYALERYALRLQPLFLCMQFLVFALSLLLPSNLIVVFSTVFVDRFFSTVHNEIVGNADQRSSVRIQTSSMLNYFDEGRRPRWGRHSSITAFGRRARSVSMVSDTTVASEASAGSLIRQYRIHPASPELEVPDTSPSDWKMRKGVRKTSFSGFDQYERDQPYHLPVRRIRSFSVEPSQPSSILKRSLACGSGDGSTTSTFVASADTRQGTLGCRHCHWNGRAKEHLSHGTILDAGSGSCWRLRQAPVTGLMRRRCHAVSQRPSLCLHPRLRSPRYCPAGGFIFGRRVPAADFFDLGHDVLAFSGFSQGRGERCEPPAVSQVVPKERQASSTGRYFGVFEGANQSADATSRRNQAVLRSKLPLTTPESKPELKAVEAAVSTKCVVIPEAKAAAALGVQQLAHQDREPKQEVRGVLKKRSASLQPSLVNRRDSVLATKEDTSKSPLPHASLDNLAALQTPLSDTKVPGDKVSSLYYTGVEQQTSSLKVRALTTSARSAFIAGAAYTAIFGNLVNFNTQKTRKTLLTILDCEDDDCPVNFWSWLAVSLPVALICCVTSWMAIYCASLVSCMWEALAFYWIVGIPVLSCAYGVRHPDEYVEGPLLGLTLLGLSVSPAYSLRSCWTHRMLCWRQLCSRMPWNVILVLGSVAALTRTIEDFQLVEMGLSKLDDHFWSQRSTKSCQFILVSVAAIMSEIVLGDSLARSMATTVLRVHVHGVNDDEWGEASVRLAGLEASCDQVALLADLKSFIREEIARQFSLLPFAHPPAAQQSATTILPPIRRAIEQEIAEVMPAYQPQQLPAPAPPSYAQVVARPPPVVQPPAPLTYAEAAARPPPFTAAMPATYVDVTSQTQLQHPLQPFQPQLRPSAFTSWTRPTPANRWRTPDNRPICFACGYAGHVARYCHRVQPALSSPIAGHLSRPYHDEPPSMPPPSRPGPSPRRSPSPRRRSLSPMRPSSANHEREN</sequence>
<name>A0A9J6EYH0_RHIMP</name>
<protein>
    <recommendedName>
        <fullName evidence="8">CCHC-type domain-containing protein</fullName>
    </recommendedName>
</protein>
<gene>
    <name evidence="9" type="ORF">HPB51_007321</name>
</gene>
<dbReference type="GO" id="GO:0005886">
    <property type="term" value="C:plasma membrane"/>
    <property type="evidence" value="ECO:0007669"/>
    <property type="project" value="TreeGrafter"/>
</dbReference>
<dbReference type="PANTHER" id="PTHR10283">
    <property type="entry name" value="SOLUTE CARRIER FAMILY 13 MEMBER"/>
    <property type="match status" value="1"/>
</dbReference>
<feature type="compositionally biased region" description="Pro residues" evidence="6">
    <location>
        <begin position="1053"/>
        <end position="1068"/>
    </location>
</feature>
<evidence type="ECO:0000256" key="1">
    <source>
        <dbReference type="ARBA" id="ARBA00004141"/>
    </source>
</evidence>
<feature type="region of interest" description="Disordered" evidence="6">
    <location>
        <begin position="987"/>
        <end position="1006"/>
    </location>
</feature>
<evidence type="ECO:0000256" key="4">
    <source>
        <dbReference type="ARBA" id="ARBA00023136"/>
    </source>
</evidence>
<dbReference type="PROSITE" id="PS50158">
    <property type="entry name" value="ZF_CCHC"/>
    <property type="match status" value="1"/>
</dbReference>
<feature type="transmembrane region" description="Helical" evidence="7">
    <location>
        <begin position="107"/>
        <end position="131"/>
    </location>
</feature>
<keyword evidence="5" id="KW-0479">Metal-binding</keyword>
<dbReference type="Proteomes" id="UP000821866">
    <property type="component" value="Chromosome 1"/>
</dbReference>
<evidence type="ECO:0000256" key="6">
    <source>
        <dbReference type="SAM" id="MobiDB-lite"/>
    </source>
</evidence>
<proteinExistence type="predicted"/>
<feature type="region of interest" description="Disordered" evidence="6">
    <location>
        <begin position="1040"/>
        <end position="1090"/>
    </location>
</feature>
<evidence type="ECO:0000313" key="9">
    <source>
        <dbReference type="EMBL" id="KAH8039443.1"/>
    </source>
</evidence>
<keyword evidence="2 7" id="KW-0812">Transmembrane</keyword>
<keyword evidence="3 7" id="KW-1133">Transmembrane helix</keyword>
<organism evidence="9 10">
    <name type="scientific">Rhipicephalus microplus</name>
    <name type="common">Cattle tick</name>
    <name type="synonym">Boophilus microplus</name>
    <dbReference type="NCBI Taxonomy" id="6941"/>
    <lineage>
        <taxon>Eukaryota</taxon>
        <taxon>Metazoa</taxon>
        <taxon>Ecdysozoa</taxon>
        <taxon>Arthropoda</taxon>
        <taxon>Chelicerata</taxon>
        <taxon>Arachnida</taxon>
        <taxon>Acari</taxon>
        <taxon>Parasitiformes</taxon>
        <taxon>Ixodida</taxon>
        <taxon>Ixodoidea</taxon>
        <taxon>Ixodidae</taxon>
        <taxon>Rhipicephalinae</taxon>
        <taxon>Rhipicephalus</taxon>
        <taxon>Boophilus</taxon>
    </lineage>
</organism>
<feature type="transmembrane region" description="Helical" evidence="7">
    <location>
        <begin position="724"/>
        <end position="743"/>
    </location>
</feature>
<dbReference type="GO" id="GO:0022857">
    <property type="term" value="F:transmembrane transporter activity"/>
    <property type="evidence" value="ECO:0007669"/>
    <property type="project" value="TreeGrafter"/>
</dbReference>
<accession>A0A9J6EYH0</accession>
<dbReference type="AlphaFoldDB" id="A0A9J6EYH0"/>
<dbReference type="EMBL" id="JABSTU010000001">
    <property type="protein sequence ID" value="KAH8039443.1"/>
    <property type="molecule type" value="Genomic_DNA"/>
</dbReference>